<organism evidence="2 4">
    <name type="scientific">Erythroxylum novogranatense</name>
    <dbReference type="NCBI Taxonomy" id="1862640"/>
    <lineage>
        <taxon>Eukaryota</taxon>
        <taxon>Viridiplantae</taxon>
        <taxon>Streptophyta</taxon>
        <taxon>Embryophyta</taxon>
        <taxon>Tracheophyta</taxon>
        <taxon>Spermatophyta</taxon>
        <taxon>Magnoliopsida</taxon>
        <taxon>eudicotyledons</taxon>
        <taxon>Gunneridae</taxon>
        <taxon>Pentapetalae</taxon>
        <taxon>rosids</taxon>
        <taxon>fabids</taxon>
        <taxon>Malpighiales</taxon>
        <taxon>Erythroxylaceae</taxon>
        <taxon>Erythroxylum</taxon>
    </lineage>
</organism>
<keyword evidence="1" id="KW-0472">Membrane</keyword>
<evidence type="ECO:0000313" key="4">
    <source>
        <dbReference type="Proteomes" id="UP001159364"/>
    </source>
</evidence>
<dbReference type="PANTHER" id="PTHR33294">
    <property type="entry name" value="AWPM-19-LIKE FAMILY PROTEIN"/>
    <property type="match status" value="1"/>
</dbReference>
<evidence type="ECO:0000313" key="3">
    <source>
        <dbReference type="EMBL" id="KAJ8766378.1"/>
    </source>
</evidence>
<accession>A0AAV8S663</accession>
<sequence length="170" mass="18264">MASGASKSAAFVLLILNVLLYFIMTVIATWAMNHGIQLSRETASALPIPARIFPIYFPIGNTVTGFFVFFAILAGVVGITTSLTGLHNLLQLNLPHLQAATTSSLTSLAFTLLAMGFASKEIDIGWTDSNLRTLEVVTIMASVSQLFCTVAIHSGLEEALMQFRRLTGVV</sequence>
<dbReference type="AlphaFoldDB" id="A0AAV8S663"/>
<evidence type="ECO:0000313" key="2">
    <source>
        <dbReference type="EMBL" id="KAJ8747554.1"/>
    </source>
</evidence>
<feature type="transmembrane region" description="Helical" evidence="1">
    <location>
        <begin position="12"/>
        <end position="32"/>
    </location>
</feature>
<evidence type="ECO:0000256" key="1">
    <source>
        <dbReference type="SAM" id="Phobius"/>
    </source>
</evidence>
<dbReference type="Proteomes" id="UP001159364">
    <property type="component" value="Linkage Group LG05"/>
</dbReference>
<name>A0AAV8S663_9ROSI</name>
<feature type="transmembrane region" description="Helical" evidence="1">
    <location>
        <begin position="97"/>
        <end position="117"/>
    </location>
</feature>
<dbReference type="EMBL" id="JAIWQS010000151">
    <property type="protein sequence ID" value="KAJ8747554.1"/>
    <property type="molecule type" value="Genomic_DNA"/>
</dbReference>
<dbReference type="Pfam" id="PF05512">
    <property type="entry name" value="AWPM-19"/>
    <property type="match status" value="1"/>
</dbReference>
<keyword evidence="1" id="KW-0812">Transmembrane</keyword>
<gene>
    <name evidence="2" type="ORF">K2173_013050</name>
    <name evidence="3" type="ORF">K2173_022437</name>
</gene>
<keyword evidence="1" id="KW-1133">Transmembrane helix</keyword>
<dbReference type="PANTHER" id="PTHR33294:SF3">
    <property type="entry name" value="AWPM-19-LIKE FAMILY PROTEIN"/>
    <property type="match status" value="1"/>
</dbReference>
<proteinExistence type="predicted"/>
<protein>
    <submittedName>
        <fullName evidence="2">Uncharacterized protein</fullName>
    </submittedName>
</protein>
<dbReference type="InterPro" id="IPR008390">
    <property type="entry name" value="AWPM-19"/>
</dbReference>
<dbReference type="EMBL" id="JAIWQS010000005">
    <property type="protein sequence ID" value="KAJ8766378.1"/>
    <property type="molecule type" value="Genomic_DNA"/>
</dbReference>
<feature type="transmembrane region" description="Helical" evidence="1">
    <location>
        <begin position="66"/>
        <end position="90"/>
    </location>
</feature>
<reference evidence="2 4" key="1">
    <citation type="submission" date="2021-09" db="EMBL/GenBank/DDBJ databases">
        <title>Genomic insights and catalytic innovation underlie evolution of tropane alkaloids biosynthesis.</title>
        <authorList>
            <person name="Wang Y.-J."/>
            <person name="Tian T."/>
            <person name="Huang J.-P."/>
            <person name="Huang S.-X."/>
        </authorList>
    </citation>
    <scope>NUCLEOTIDE SEQUENCE [LARGE SCALE GENOMIC DNA]</scope>
    <source>
        <strain evidence="2">KIB-2018</strain>
        <tissue evidence="2">Leaf</tissue>
    </source>
</reference>
<comment type="caution">
    <text evidence="2">The sequence shown here is derived from an EMBL/GenBank/DDBJ whole genome shotgun (WGS) entry which is preliminary data.</text>
</comment>
<keyword evidence="4" id="KW-1185">Reference proteome</keyword>